<feature type="transmembrane region" description="Helical" evidence="2">
    <location>
        <begin position="123"/>
        <end position="144"/>
    </location>
</feature>
<evidence type="ECO:0000256" key="2">
    <source>
        <dbReference type="SAM" id="Phobius"/>
    </source>
</evidence>
<feature type="transmembrane region" description="Helical" evidence="2">
    <location>
        <begin position="72"/>
        <end position="92"/>
    </location>
</feature>
<name>A0ABN2MJU4_9MICO</name>
<feature type="region of interest" description="Disordered" evidence="1">
    <location>
        <begin position="169"/>
        <end position="197"/>
    </location>
</feature>
<organism evidence="4 5">
    <name type="scientific">Agromyces salentinus</name>
    <dbReference type="NCBI Taxonomy" id="269421"/>
    <lineage>
        <taxon>Bacteria</taxon>
        <taxon>Bacillati</taxon>
        <taxon>Actinomycetota</taxon>
        <taxon>Actinomycetes</taxon>
        <taxon>Micrococcales</taxon>
        <taxon>Microbacteriaceae</taxon>
        <taxon>Agromyces</taxon>
    </lineage>
</organism>
<gene>
    <name evidence="4" type="ORF">GCM10009750_11980</name>
</gene>
<dbReference type="InterPro" id="IPR014756">
    <property type="entry name" value="Ig_E-set"/>
</dbReference>
<feature type="transmembrane region" description="Helical" evidence="2">
    <location>
        <begin position="215"/>
        <end position="236"/>
    </location>
</feature>
<sequence length="563" mass="57820">MPEKPGRLAGWLLPALAGVASVIVAAGIGELAAAVLASASSPFAVVGSMMIDLAPGWAKDAAIALFGTADKAALLVDIAIVLLAVAAVAGVLEARRPPWGQVLIWAIGAVGVLAAVTRANASMLAFAPSALAAIAGVATLRLLVQRLPDRAGRADAASRADAAGTEVAAASRADAAGTTPSGSTTPASTTPAATMPVATTTTNATASAALDRRRFLAWAGGAAAIGALAAIGGYAMQAGSRAVTAVREAITLPKATAAASVPQGAELGIDGLTPVITPNGEFYRIDTALAVPAVEPADWSLRIHGDVEREVTLTWDELLALPLEESITTLACVSNEVGGDLIGTAVWLGYPIRELLARAVPSADADMVLSRSIDGFTASTPLEVLQDDRNAVLAVGMNGEPLPAEHGFPVRMVVPGLYGYVSATKWVTELEVTRFDAASAYWTDRGWSERGPIKLSSRIDVPRSGQQVNAGTVVVAGVAWQQHVGVAAVDVKVDDGPWRPATLATPISDDTWVQWRFEWDAAPGTYSLRVRATSADGEVQTSDEQGVVPDGATGLDERTITVS</sequence>
<evidence type="ECO:0000313" key="4">
    <source>
        <dbReference type="EMBL" id="GAA1829880.1"/>
    </source>
</evidence>
<keyword evidence="2" id="KW-1133">Transmembrane helix</keyword>
<dbReference type="InterPro" id="IPR000572">
    <property type="entry name" value="OxRdtase_Mopterin-bd_dom"/>
</dbReference>
<dbReference type="InterPro" id="IPR036374">
    <property type="entry name" value="OxRdtase_Mopterin-bd_sf"/>
</dbReference>
<feature type="transmembrane region" description="Helical" evidence="2">
    <location>
        <begin position="99"/>
        <end position="117"/>
    </location>
</feature>
<dbReference type="SUPFAM" id="SSF56524">
    <property type="entry name" value="Oxidoreductase molybdopterin-binding domain"/>
    <property type="match status" value="1"/>
</dbReference>
<dbReference type="Gene3D" id="3.90.420.10">
    <property type="entry name" value="Oxidoreductase, molybdopterin-binding domain"/>
    <property type="match status" value="1"/>
</dbReference>
<protein>
    <recommendedName>
        <fullName evidence="3">Oxidoreductase molybdopterin-binding domain-containing protein</fullName>
    </recommendedName>
</protein>
<keyword evidence="5" id="KW-1185">Reference proteome</keyword>
<dbReference type="PANTHER" id="PTHR19372:SF7">
    <property type="entry name" value="SULFITE OXIDASE, MITOCHONDRIAL"/>
    <property type="match status" value="1"/>
</dbReference>
<evidence type="ECO:0000313" key="5">
    <source>
        <dbReference type="Proteomes" id="UP001501746"/>
    </source>
</evidence>
<dbReference type="InterPro" id="IPR008335">
    <property type="entry name" value="Mopterin_OxRdtase_euk"/>
</dbReference>
<dbReference type="PRINTS" id="PR00407">
    <property type="entry name" value="EUMOPTERIN"/>
</dbReference>
<dbReference type="Proteomes" id="UP001501746">
    <property type="component" value="Unassembled WGS sequence"/>
</dbReference>
<keyword evidence="2" id="KW-0472">Membrane</keyword>
<accession>A0ABN2MJU4</accession>
<feature type="domain" description="Oxidoreductase molybdopterin-binding" evidence="3">
    <location>
        <begin position="289"/>
        <end position="439"/>
    </location>
</feature>
<dbReference type="RefSeq" id="WP_157429187.1">
    <property type="nucleotide sequence ID" value="NZ_BAAANK010000003.1"/>
</dbReference>
<dbReference type="EMBL" id="BAAANK010000003">
    <property type="protein sequence ID" value="GAA1829880.1"/>
    <property type="molecule type" value="Genomic_DNA"/>
</dbReference>
<dbReference type="PANTHER" id="PTHR19372">
    <property type="entry name" value="SULFITE REDUCTASE"/>
    <property type="match status" value="1"/>
</dbReference>
<dbReference type="Pfam" id="PF00174">
    <property type="entry name" value="Oxidored_molyb"/>
    <property type="match status" value="1"/>
</dbReference>
<proteinExistence type="predicted"/>
<feature type="region of interest" description="Disordered" evidence="1">
    <location>
        <begin position="537"/>
        <end position="563"/>
    </location>
</feature>
<dbReference type="Pfam" id="PF17957">
    <property type="entry name" value="Big_7"/>
    <property type="match status" value="1"/>
</dbReference>
<dbReference type="Gene3D" id="2.60.40.650">
    <property type="match status" value="1"/>
</dbReference>
<reference evidence="4 5" key="1">
    <citation type="journal article" date="2019" name="Int. J. Syst. Evol. Microbiol.">
        <title>The Global Catalogue of Microorganisms (GCM) 10K type strain sequencing project: providing services to taxonomists for standard genome sequencing and annotation.</title>
        <authorList>
            <consortium name="The Broad Institute Genomics Platform"/>
            <consortium name="The Broad Institute Genome Sequencing Center for Infectious Disease"/>
            <person name="Wu L."/>
            <person name="Ma J."/>
        </authorList>
    </citation>
    <scope>NUCLEOTIDE SEQUENCE [LARGE SCALE GENOMIC DNA]</scope>
    <source>
        <strain evidence="4 5">JCM 14323</strain>
    </source>
</reference>
<dbReference type="SUPFAM" id="SSF81296">
    <property type="entry name" value="E set domains"/>
    <property type="match status" value="1"/>
</dbReference>
<evidence type="ECO:0000259" key="3">
    <source>
        <dbReference type="Pfam" id="PF00174"/>
    </source>
</evidence>
<comment type="caution">
    <text evidence="4">The sequence shown here is derived from an EMBL/GenBank/DDBJ whole genome shotgun (WGS) entry which is preliminary data.</text>
</comment>
<evidence type="ECO:0000256" key="1">
    <source>
        <dbReference type="SAM" id="MobiDB-lite"/>
    </source>
</evidence>
<keyword evidence="2" id="KW-0812">Transmembrane</keyword>